<comment type="caution">
    <text evidence="1">The sequence shown here is derived from an EMBL/GenBank/DDBJ whole genome shotgun (WGS) entry which is preliminary data.</text>
</comment>
<dbReference type="Proteomes" id="UP001249851">
    <property type="component" value="Unassembled WGS sequence"/>
</dbReference>
<dbReference type="EMBL" id="JARQWQ010000186">
    <property type="protein sequence ID" value="KAK2547404.1"/>
    <property type="molecule type" value="Genomic_DNA"/>
</dbReference>
<protein>
    <submittedName>
        <fullName evidence="1">Uncharacterized protein</fullName>
    </submittedName>
</protein>
<sequence length="53" mass="6179">MFEESRLHHKDTECVEDQCIFNGPIRTFPHFPGNWAMHVFHCTEDFGGMPKGN</sequence>
<reference evidence="1" key="1">
    <citation type="journal article" date="2023" name="G3 (Bethesda)">
        <title>Whole genome assembly and annotation of the endangered Caribbean coral Acropora cervicornis.</title>
        <authorList>
            <person name="Selwyn J.D."/>
            <person name="Vollmer S.V."/>
        </authorList>
    </citation>
    <scope>NUCLEOTIDE SEQUENCE</scope>
    <source>
        <strain evidence="1">K2</strain>
    </source>
</reference>
<evidence type="ECO:0000313" key="1">
    <source>
        <dbReference type="EMBL" id="KAK2547404.1"/>
    </source>
</evidence>
<name>A0AAD9PQZ0_ACRCE</name>
<proteinExistence type="predicted"/>
<gene>
    <name evidence="1" type="ORF">P5673_032598</name>
</gene>
<dbReference type="AlphaFoldDB" id="A0AAD9PQZ0"/>
<keyword evidence="2" id="KW-1185">Reference proteome</keyword>
<reference evidence="1" key="2">
    <citation type="journal article" date="2023" name="Science">
        <title>Genomic signatures of disease resistance in endangered staghorn corals.</title>
        <authorList>
            <person name="Vollmer S.V."/>
            <person name="Selwyn J.D."/>
            <person name="Despard B.A."/>
            <person name="Roesel C.L."/>
        </authorList>
    </citation>
    <scope>NUCLEOTIDE SEQUENCE</scope>
    <source>
        <strain evidence="1">K2</strain>
    </source>
</reference>
<evidence type="ECO:0000313" key="2">
    <source>
        <dbReference type="Proteomes" id="UP001249851"/>
    </source>
</evidence>
<accession>A0AAD9PQZ0</accession>
<organism evidence="1 2">
    <name type="scientific">Acropora cervicornis</name>
    <name type="common">Staghorn coral</name>
    <dbReference type="NCBI Taxonomy" id="6130"/>
    <lineage>
        <taxon>Eukaryota</taxon>
        <taxon>Metazoa</taxon>
        <taxon>Cnidaria</taxon>
        <taxon>Anthozoa</taxon>
        <taxon>Hexacorallia</taxon>
        <taxon>Scleractinia</taxon>
        <taxon>Astrocoeniina</taxon>
        <taxon>Acroporidae</taxon>
        <taxon>Acropora</taxon>
    </lineage>
</organism>